<feature type="compositionally biased region" description="Polar residues" evidence="5">
    <location>
        <begin position="1"/>
        <end position="12"/>
    </location>
</feature>
<dbReference type="PANTHER" id="PTHR19961:SF18">
    <property type="entry name" value="FI19014P1"/>
    <property type="match status" value="1"/>
</dbReference>
<dbReference type="GO" id="GO:0051017">
    <property type="term" value="P:actin filament bundle assembly"/>
    <property type="evidence" value="ECO:0007669"/>
    <property type="project" value="InterPro"/>
</dbReference>
<dbReference type="CDD" id="cd21295">
    <property type="entry name" value="CH_PLS_rpt2"/>
    <property type="match status" value="1"/>
</dbReference>
<evidence type="ECO:0000256" key="5">
    <source>
        <dbReference type="SAM" id="MobiDB-lite"/>
    </source>
</evidence>
<keyword evidence="2" id="KW-0677">Repeat</keyword>
<dbReference type="GO" id="GO:0005737">
    <property type="term" value="C:cytoplasm"/>
    <property type="evidence" value="ECO:0007669"/>
    <property type="project" value="TreeGrafter"/>
</dbReference>
<dbReference type="InterPro" id="IPR036872">
    <property type="entry name" value="CH_dom_sf"/>
</dbReference>
<keyword evidence="1" id="KW-0479">Metal-binding</keyword>
<dbReference type="CDD" id="cd21220">
    <property type="entry name" value="CH_PLS_FIM_rpt4"/>
    <property type="match status" value="1"/>
</dbReference>
<dbReference type="CDD" id="cd21219">
    <property type="entry name" value="CH_PLS_FIM_rpt3"/>
    <property type="match status" value="1"/>
</dbReference>
<dbReference type="Proteomes" id="UP000816034">
    <property type="component" value="Unassembled WGS sequence"/>
</dbReference>
<protein>
    <recommendedName>
        <fullName evidence="6">Calponin-homology (CH) domain-containing protein</fullName>
    </recommendedName>
</protein>
<dbReference type="SUPFAM" id="SSF47576">
    <property type="entry name" value="Calponin-homology domain, CH-domain"/>
    <property type="match status" value="1"/>
</dbReference>
<feature type="domain" description="Calponin-homology (CH)" evidence="6">
    <location>
        <begin position="415"/>
        <end position="520"/>
    </location>
</feature>
<feature type="domain" description="Calponin-homology (CH)" evidence="6">
    <location>
        <begin position="286"/>
        <end position="403"/>
    </location>
</feature>
<dbReference type="GO" id="GO:0005884">
    <property type="term" value="C:actin filament"/>
    <property type="evidence" value="ECO:0007669"/>
    <property type="project" value="TreeGrafter"/>
</dbReference>
<dbReference type="RefSeq" id="XP_044549794.1">
    <property type="nucleotide sequence ID" value="XM_044692424.1"/>
</dbReference>
<name>A0AA88GP98_NAELO</name>
<gene>
    <name evidence="7" type="ORF">C9374_002950</name>
</gene>
<dbReference type="EMBL" id="PYSW02000017">
    <property type="protein sequence ID" value="KAG2385801.1"/>
    <property type="molecule type" value="Genomic_DNA"/>
</dbReference>
<dbReference type="FunFam" id="1.10.418.10:FF:000010">
    <property type="entry name" value="Plastin-3 isoform 1"/>
    <property type="match status" value="1"/>
</dbReference>
<keyword evidence="8" id="KW-1185">Reference proteome</keyword>
<sequence>MVNSPRPNQLSTSASVVSVGVQGGSGHHGYTEEETEAFTDYINSTLMDDDDLKEKLPIAKDGLFEACKDGILINKLINTAVPGTVDERVINKKKSLNPWERNENHELAINSAKAIGCRVVNISPAFIEEGRPHIVLGLVWQIIKIGLLADINLKVHPELVRLLGEGESLSDLLKMNPTDLLIRWVNYHLKNAGSDRRIRNLEGDIKDSVAYTLLLSQICPNGECSKDPLNENDLEKRAEKMLQQADKIGCRKFVRPKDVVNHNPKLNLAFVANLFNNYPALEQVNLNDYAELLNFDMEGTREERAFKFWIQSLDIDCNAIPEDMKDGVVLLKVFDKVKPGCVEWKRVSNPPKNRYQAIENTNYCVDLAKQFKFNTVNVGGTDIADGNKKIILGLIWQLMRRSLLDTLKALGGGKEIEEKDIVAWANTRVTDEKPIDGLDDKSLRTGVFLCKLCAAIKPSACNLDLVTPGESDEDATQNAKYAISVARKIGATVFLLFEDILEVKPRMILSFLASLMKVDKTLNK</sequence>
<keyword evidence="3" id="KW-0106">Calcium</keyword>
<proteinExistence type="predicted"/>
<reference evidence="7 8" key="1">
    <citation type="journal article" date="2018" name="BMC Genomics">
        <title>The genome of Naegleria lovaniensis, the basis for a comparative approach to unravel pathogenicity factors of the human pathogenic amoeba N. fowleri.</title>
        <authorList>
            <person name="Liechti N."/>
            <person name="Schurch N."/>
            <person name="Bruggmann R."/>
            <person name="Wittwer M."/>
        </authorList>
    </citation>
    <scope>NUCLEOTIDE SEQUENCE [LARGE SCALE GENOMIC DNA]</scope>
    <source>
        <strain evidence="7 8">ATCC 30569</strain>
    </source>
</reference>
<evidence type="ECO:0000313" key="8">
    <source>
        <dbReference type="Proteomes" id="UP000816034"/>
    </source>
</evidence>
<evidence type="ECO:0000256" key="2">
    <source>
        <dbReference type="ARBA" id="ARBA00022737"/>
    </source>
</evidence>
<feature type="domain" description="Calponin-homology (CH)" evidence="6">
    <location>
        <begin position="175"/>
        <end position="279"/>
    </location>
</feature>
<comment type="caution">
    <text evidence="7">The sequence shown here is derived from an EMBL/GenBank/DDBJ whole genome shotgun (WGS) entry which is preliminary data.</text>
</comment>
<keyword evidence="4" id="KW-0009">Actin-binding</keyword>
<evidence type="ECO:0000256" key="4">
    <source>
        <dbReference type="ARBA" id="ARBA00023203"/>
    </source>
</evidence>
<feature type="region of interest" description="Disordered" evidence="5">
    <location>
        <begin position="1"/>
        <end position="30"/>
    </location>
</feature>
<dbReference type="GO" id="GO:0046872">
    <property type="term" value="F:metal ion binding"/>
    <property type="evidence" value="ECO:0007669"/>
    <property type="project" value="UniProtKB-KW"/>
</dbReference>
<dbReference type="SMART" id="SM00033">
    <property type="entry name" value="CH"/>
    <property type="match status" value="4"/>
</dbReference>
<dbReference type="GeneID" id="68095405"/>
<evidence type="ECO:0000313" key="7">
    <source>
        <dbReference type="EMBL" id="KAG2385801.1"/>
    </source>
</evidence>
<dbReference type="GO" id="GO:0032432">
    <property type="term" value="C:actin filament bundle"/>
    <property type="evidence" value="ECO:0007669"/>
    <property type="project" value="TreeGrafter"/>
</dbReference>
<dbReference type="PROSITE" id="PS50021">
    <property type="entry name" value="CH"/>
    <property type="match status" value="4"/>
</dbReference>
<feature type="domain" description="Calponin-homology (CH)" evidence="6">
    <location>
        <begin position="32"/>
        <end position="147"/>
    </location>
</feature>
<dbReference type="Gene3D" id="1.10.418.10">
    <property type="entry name" value="Calponin-like domain"/>
    <property type="match status" value="4"/>
</dbReference>
<dbReference type="GO" id="GO:0051639">
    <property type="term" value="P:actin filament network formation"/>
    <property type="evidence" value="ECO:0007669"/>
    <property type="project" value="TreeGrafter"/>
</dbReference>
<accession>A0AA88GP98</accession>
<dbReference type="GO" id="GO:0051015">
    <property type="term" value="F:actin filament binding"/>
    <property type="evidence" value="ECO:0007669"/>
    <property type="project" value="InterPro"/>
</dbReference>
<dbReference type="InterPro" id="IPR039959">
    <property type="entry name" value="Fimbrin/Plastin"/>
</dbReference>
<evidence type="ECO:0000256" key="1">
    <source>
        <dbReference type="ARBA" id="ARBA00022723"/>
    </source>
</evidence>
<evidence type="ECO:0000256" key="3">
    <source>
        <dbReference type="ARBA" id="ARBA00022837"/>
    </source>
</evidence>
<dbReference type="AlphaFoldDB" id="A0AA88GP98"/>
<evidence type="ECO:0000259" key="6">
    <source>
        <dbReference type="PROSITE" id="PS50021"/>
    </source>
</evidence>
<dbReference type="PANTHER" id="PTHR19961">
    <property type="entry name" value="FIMBRIN/PLASTIN"/>
    <property type="match status" value="1"/>
</dbReference>
<dbReference type="InterPro" id="IPR001715">
    <property type="entry name" value="CH_dom"/>
</dbReference>
<organism evidence="7 8">
    <name type="scientific">Naegleria lovaniensis</name>
    <name type="common">Amoeba</name>
    <dbReference type="NCBI Taxonomy" id="51637"/>
    <lineage>
        <taxon>Eukaryota</taxon>
        <taxon>Discoba</taxon>
        <taxon>Heterolobosea</taxon>
        <taxon>Tetramitia</taxon>
        <taxon>Eutetramitia</taxon>
        <taxon>Vahlkampfiidae</taxon>
        <taxon>Naegleria</taxon>
    </lineage>
</organism>
<dbReference type="Pfam" id="PF00307">
    <property type="entry name" value="CH"/>
    <property type="match status" value="4"/>
</dbReference>
<dbReference type="FunFam" id="1.10.418.10:FF:000042">
    <property type="entry name" value="Fimbrin, putative"/>
    <property type="match status" value="1"/>
</dbReference>